<evidence type="ECO:0000313" key="4">
    <source>
        <dbReference type="Proteomes" id="UP000244081"/>
    </source>
</evidence>
<dbReference type="EMBL" id="QAYG01000009">
    <property type="protein sequence ID" value="PTW58711.1"/>
    <property type="molecule type" value="Genomic_DNA"/>
</dbReference>
<dbReference type="OrthoDB" id="9807255at2"/>
<dbReference type="InterPro" id="IPR051534">
    <property type="entry name" value="CBASS_pafABC_assoc_protein"/>
</dbReference>
<dbReference type="Proteomes" id="UP000244081">
    <property type="component" value="Unassembled WGS sequence"/>
</dbReference>
<dbReference type="PANTHER" id="PTHR34580:SF3">
    <property type="entry name" value="PROTEIN PAFB"/>
    <property type="match status" value="1"/>
</dbReference>
<dbReference type="InterPro" id="IPR026881">
    <property type="entry name" value="WYL_dom"/>
</dbReference>
<sequence length="228" mass="25524">MTRRSGRLLALLEELRAHRRPVTAKQLADKFDVSERTILRDFKVLAELGAPVEGVAGLGFVLGAGFFLPPLALTPLEADAVLLGLRFVQRRGDRDLCEAASGALAKIAGGLEEDRARAMRTNGLAVAPSNSEDGERIGQVRRAIADEHKIEILYRDAGGTETRRIVWPVALAFFDETRILVAWCERREAFRHFRLDRIQSLHNLVDRLPAPRRILLAEYRLEEPEADL</sequence>
<dbReference type="RefSeq" id="WP_107991250.1">
    <property type="nucleotide sequence ID" value="NZ_QAYG01000009.1"/>
</dbReference>
<dbReference type="PANTHER" id="PTHR34580">
    <property type="match status" value="1"/>
</dbReference>
<feature type="domain" description="Helix-turn-helix type 11" evidence="1">
    <location>
        <begin position="7"/>
        <end position="60"/>
    </location>
</feature>
<dbReference type="Pfam" id="PF13280">
    <property type="entry name" value="WYL"/>
    <property type="match status" value="1"/>
</dbReference>
<dbReference type="Gene3D" id="1.10.10.10">
    <property type="entry name" value="Winged helix-like DNA-binding domain superfamily/Winged helix DNA-binding domain"/>
    <property type="match status" value="1"/>
</dbReference>
<dbReference type="Pfam" id="PF08279">
    <property type="entry name" value="HTH_11"/>
    <property type="match status" value="1"/>
</dbReference>
<evidence type="ECO:0000313" key="3">
    <source>
        <dbReference type="EMBL" id="PTW58711.1"/>
    </source>
</evidence>
<keyword evidence="4" id="KW-1185">Reference proteome</keyword>
<comment type="caution">
    <text evidence="3">The sequence shown here is derived from an EMBL/GenBank/DDBJ whole genome shotgun (WGS) entry which is preliminary data.</text>
</comment>
<name>A0A2T5V4M8_9HYPH</name>
<evidence type="ECO:0000259" key="1">
    <source>
        <dbReference type="Pfam" id="PF08279"/>
    </source>
</evidence>
<organism evidence="3 4">
    <name type="scientific">Breoghania corrubedonensis</name>
    <dbReference type="NCBI Taxonomy" id="665038"/>
    <lineage>
        <taxon>Bacteria</taxon>
        <taxon>Pseudomonadati</taxon>
        <taxon>Pseudomonadota</taxon>
        <taxon>Alphaproteobacteria</taxon>
        <taxon>Hyphomicrobiales</taxon>
        <taxon>Stappiaceae</taxon>
        <taxon>Breoghania</taxon>
    </lineage>
</organism>
<protein>
    <submittedName>
        <fullName evidence="3">WYL domain-containing protein</fullName>
    </submittedName>
</protein>
<dbReference type="InterPro" id="IPR036390">
    <property type="entry name" value="WH_DNA-bd_sf"/>
</dbReference>
<dbReference type="InterPro" id="IPR013196">
    <property type="entry name" value="HTH_11"/>
</dbReference>
<dbReference type="InterPro" id="IPR036388">
    <property type="entry name" value="WH-like_DNA-bd_sf"/>
</dbReference>
<accession>A0A2T5V4M8</accession>
<proteinExistence type="predicted"/>
<reference evidence="3 4" key="1">
    <citation type="submission" date="2018-04" db="EMBL/GenBank/DDBJ databases">
        <title>Genomic Encyclopedia of Archaeal and Bacterial Type Strains, Phase II (KMG-II): from individual species to whole genera.</title>
        <authorList>
            <person name="Goeker M."/>
        </authorList>
    </citation>
    <scope>NUCLEOTIDE SEQUENCE [LARGE SCALE GENOMIC DNA]</scope>
    <source>
        <strain evidence="3 4">DSM 23382</strain>
    </source>
</reference>
<dbReference type="AlphaFoldDB" id="A0A2T5V4M8"/>
<feature type="domain" description="WYL" evidence="2">
    <location>
        <begin position="138"/>
        <end position="201"/>
    </location>
</feature>
<dbReference type="PROSITE" id="PS52050">
    <property type="entry name" value="WYL"/>
    <property type="match status" value="1"/>
</dbReference>
<gene>
    <name evidence="3" type="ORF">C8N35_10912</name>
</gene>
<dbReference type="SUPFAM" id="SSF46785">
    <property type="entry name" value="Winged helix' DNA-binding domain"/>
    <property type="match status" value="1"/>
</dbReference>
<evidence type="ECO:0000259" key="2">
    <source>
        <dbReference type="Pfam" id="PF13280"/>
    </source>
</evidence>